<keyword evidence="1" id="KW-0489">Methyltransferase</keyword>
<dbReference type="InterPro" id="IPR029063">
    <property type="entry name" value="SAM-dependent_MTases_sf"/>
</dbReference>
<keyword evidence="3" id="KW-0949">S-adenosyl-L-methionine</keyword>
<dbReference type="Gene3D" id="3.40.50.150">
    <property type="entry name" value="Vaccinia Virus protein VP39"/>
    <property type="match status" value="1"/>
</dbReference>
<keyword evidence="2" id="KW-0808">Transferase</keyword>
<accession>A0A9J6DZS6</accession>
<dbReference type="Pfam" id="PF05724">
    <property type="entry name" value="TPMT"/>
    <property type="match status" value="1"/>
</dbReference>
<proteinExistence type="predicted"/>
<evidence type="ECO:0000256" key="1">
    <source>
        <dbReference type="ARBA" id="ARBA00022603"/>
    </source>
</evidence>
<organism evidence="5 6">
    <name type="scientific">Rhipicephalus microplus</name>
    <name type="common">Cattle tick</name>
    <name type="synonym">Boophilus microplus</name>
    <dbReference type="NCBI Taxonomy" id="6941"/>
    <lineage>
        <taxon>Eukaryota</taxon>
        <taxon>Metazoa</taxon>
        <taxon>Ecdysozoa</taxon>
        <taxon>Arthropoda</taxon>
        <taxon>Chelicerata</taxon>
        <taxon>Arachnida</taxon>
        <taxon>Acari</taxon>
        <taxon>Parasitiformes</taxon>
        <taxon>Ixodida</taxon>
        <taxon>Ixodoidea</taxon>
        <taxon>Ixodidae</taxon>
        <taxon>Rhipicephalinae</taxon>
        <taxon>Rhipicephalus</taxon>
        <taxon>Boophilus</taxon>
    </lineage>
</organism>
<sequence length="138" mass="15472">MEIIWDRSGFTCVLQEDRPRYVTLMKSLLAKDFSYGLWGVHYNAPWYTRSPRSVDAATIKKLYGSRRSRDSIPRPAGQQPSTLATGPLSRRADAGGHEVVASGVGTHAASWLSDRRGVCERGKQMDPAHHRDFELQSQ</sequence>
<evidence type="ECO:0000256" key="3">
    <source>
        <dbReference type="ARBA" id="ARBA00022691"/>
    </source>
</evidence>
<dbReference type="GO" id="GO:0008119">
    <property type="term" value="F:thiopurine S-methyltransferase activity"/>
    <property type="evidence" value="ECO:0007669"/>
    <property type="project" value="TreeGrafter"/>
</dbReference>
<evidence type="ECO:0000313" key="5">
    <source>
        <dbReference type="EMBL" id="KAH8027509.1"/>
    </source>
</evidence>
<dbReference type="AlphaFoldDB" id="A0A9J6DZS6"/>
<reference evidence="5" key="1">
    <citation type="journal article" date="2020" name="Cell">
        <title>Large-Scale Comparative Analyses of Tick Genomes Elucidate Their Genetic Diversity and Vector Capacities.</title>
        <authorList>
            <consortium name="Tick Genome and Microbiome Consortium (TIGMIC)"/>
            <person name="Jia N."/>
            <person name="Wang J."/>
            <person name="Shi W."/>
            <person name="Du L."/>
            <person name="Sun Y."/>
            <person name="Zhan W."/>
            <person name="Jiang J.F."/>
            <person name="Wang Q."/>
            <person name="Zhang B."/>
            <person name="Ji P."/>
            <person name="Bell-Sakyi L."/>
            <person name="Cui X.M."/>
            <person name="Yuan T.T."/>
            <person name="Jiang B.G."/>
            <person name="Yang W.F."/>
            <person name="Lam T.T."/>
            <person name="Chang Q.C."/>
            <person name="Ding S.J."/>
            <person name="Wang X.J."/>
            <person name="Zhu J.G."/>
            <person name="Ruan X.D."/>
            <person name="Zhao L."/>
            <person name="Wei J.T."/>
            <person name="Ye R.Z."/>
            <person name="Que T.C."/>
            <person name="Du C.H."/>
            <person name="Zhou Y.H."/>
            <person name="Cheng J.X."/>
            <person name="Dai P.F."/>
            <person name="Guo W.B."/>
            <person name="Han X.H."/>
            <person name="Huang E.J."/>
            <person name="Li L.F."/>
            <person name="Wei W."/>
            <person name="Gao Y.C."/>
            <person name="Liu J.Z."/>
            <person name="Shao H.Z."/>
            <person name="Wang X."/>
            <person name="Wang C.C."/>
            <person name="Yang T.C."/>
            <person name="Huo Q.B."/>
            <person name="Li W."/>
            <person name="Chen H.Y."/>
            <person name="Chen S.E."/>
            <person name="Zhou L.G."/>
            <person name="Ni X.B."/>
            <person name="Tian J.H."/>
            <person name="Sheng Y."/>
            <person name="Liu T."/>
            <person name="Pan Y.S."/>
            <person name="Xia L.Y."/>
            <person name="Li J."/>
            <person name="Zhao F."/>
            <person name="Cao W.C."/>
        </authorList>
    </citation>
    <scope>NUCLEOTIDE SEQUENCE</scope>
    <source>
        <strain evidence="5">Rmic-2018</strain>
    </source>
</reference>
<dbReference type="PANTHER" id="PTHR10259:SF11">
    <property type="entry name" value="THIOPURINE S-METHYLTRANSFERASE"/>
    <property type="match status" value="1"/>
</dbReference>
<dbReference type="Proteomes" id="UP000821866">
    <property type="component" value="Chromosome 4"/>
</dbReference>
<name>A0A9J6DZS6_RHIMP</name>
<protein>
    <submittedName>
        <fullName evidence="5">Uncharacterized protein</fullName>
    </submittedName>
</protein>
<evidence type="ECO:0000256" key="4">
    <source>
        <dbReference type="SAM" id="MobiDB-lite"/>
    </source>
</evidence>
<comment type="caution">
    <text evidence="5">The sequence shown here is derived from an EMBL/GenBank/DDBJ whole genome shotgun (WGS) entry which is preliminary data.</text>
</comment>
<dbReference type="InterPro" id="IPR008854">
    <property type="entry name" value="TPMT"/>
</dbReference>
<evidence type="ECO:0000313" key="6">
    <source>
        <dbReference type="Proteomes" id="UP000821866"/>
    </source>
</evidence>
<gene>
    <name evidence="5" type="ORF">HPB51_007042</name>
</gene>
<dbReference type="EMBL" id="JABSTU010000006">
    <property type="protein sequence ID" value="KAH8027509.1"/>
    <property type="molecule type" value="Genomic_DNA"/>
</dbReference>
<dbReference type="GO" id="GO:0032259">
    <property type="term" value="P:methylation"/>
    <property type="evidence" value="ECO:0007669"/>
    <property type="project" value="UniProtKB-KW"/>
</dbReference>
<reference evidence="5" key="2">
    <citation type="submission" date="2021-09" db="EMBL/GenBank/DDBJ databases">
        <authorList>
            <person name="Jia N."/>
            <person name="Wang J."/>
            <person name="Shi W."/>
            <person name="Du L."/>
            <person name="Sun Y."/>
            <person name="Zhan W."/>
            <person name="Jiang J."/>
            <person name="Wang Q."/>
            <person name="Zhang B."/>
            <person name="Ji P."/>
            <person name="Sakyi L.B."/>
            <person name="Cui X."/>
            <person name="Yuan T."/>
            <person name="Jiang B."/>
            <person name="Yang W."/>
            <person name="Lam T.T.-Y."/>
            <person name="Chang Q."/>
            <person name="Ding S."/>
            <person name="Wang X."/>
            <person name="Zhu J."/>
            <person name="Ruan X."/>
            <person name="Zhao L."/>
            <person name="Wei J."/>
            <person name="Que T."/>
            <person name="Du C."/>
            <person name="Cheng J."/>
            <person name="Dai P."/>
            <person name="Han X."/>
            <person name="Huang E."/>
            <person name="Gao Y."/>
            <person name="Liu J."/>
            <person name="Shao H."/>
            <person name="Ye R."/>
            <person name="Li L."/>
            <person name="Wei W."/>
            <person name="Wang X."/>
            <person name="Wang C."/>
            <person name="Huo Q."/>
            <person name="Li W."/>
            <person name="Guo W."/>
            <person name="Chen H."/>
            <person name="Chen S."/>
            <person name="Zhou L."/>
            <person name="Zhou L."/>
            <person name="Ni X."/>
            <person name="Tian J."/>
            <person name="Zhou Y."/>
            <person name="Sheng Y."/>
            <person name="Liu T."/>
            <person name="Pan Y."/>
            <person name="Xia L."/>
            <person name="Li J."/>
            <person name="Zhao F."/>
            <person name="Cao W."/>
        </authorList>
    </citation>
    <scope>NUCLEOTIDE SEQUENCE</scope>
    <source>
        <strain evidence="5">Rmic-2018</strain>
        <tissue evidence="5">Larvae</tissue>
    </source>
</reference>
<evidence type="ECO:0000256" key="2">
    <source>
        <dbReference type="ARBA" id="ARBA00022679"/>
    </source>
</evidence>
<dbReference type="PANTHER" id="PTHR10259">
    <property type="entry name" value="THIOPURINE S-METHYLTRANSFERASE"/>
    <property type="match status" value="1"/>
</dbReference>
<feature type="region of interest" description="Disordered" evidence="4">
    <location>
        <begin position="65"/>
        <end position="99"/>
    </location>
</feature>
<keyword evidence="6" id="KW-1185">Reference proteome</keyword>
<dbReference type="VEuPathDB" id="VectorBase:LOC119168102"/>